<evidence type="ECO:0008006" key="3">
    <source>
        <dbReference type="Google" id="ProtNLM"/>
    </source>
</evidence>
<comment type="caution">
    <text evidence="1">The sequence shown here is derived from an EMBL/GenBank/DDBJ whole genome shotgun (WGS) entry which is preliminary data.</text>
</comment>
<dbReference type="AlphaFoldDB" id="A0AAW1QNP1"/>
<dbReference type="EMBL" id="JALJOU010000080">
    <property type="protein sequence ID" value="KAK9823047.1"/>
    <property type="molecule type" value="Genomic_DNA"/>
</dbReference>
<gene>
    <name evidence="1" type="ORF">WJX81_003268</name>
</gene>
<proteinExistence type="predicted"/>
<name>A0AAW1QNP1_9CHLO</name>
<accession>A0AAW1QNP1</accession>
<sequence>MSSSTAPTFAYRLVVRMLAVYRSSGRLVPVTCVRAKAASTGPAAASLQRAAALDRDRTGLRSAEIFVGCLLLIAQERAAPRGPP</sequence>
<reference evidence="1 2" key="1">
    <citation type="journal article" date="2024" name="Nat. Commun.">
        <title>Phylogenomics reveals the evolutionary origins of lichenization in chlorophyte algae.</title>
        <authorList>
            <person name="Puginier C."/>
            <person name="Libourel C."/>
            <person name="Otte J."/>
            <person name="Skaloud P."/>
            <person name="Haon M."/>
            <person name="Grisel S."/>
            <person name="Petersen M."/>
            <person name="Berrin J.G."/>
            <person name="Delaux P.M."/>
            <person name="Dal Grande F."/>
            <person name="Keller J."/>
        </authorList>
    </citation>
    <scope>NUCLEOTIDE SEQUENCE [LARGE SCALE GENOMIC DNA]</scope>
    <source>
        <strain evidence="1 2">SAG 245.80</strain>
    </source>
</reference>
<protein>
    <recommendedName>
        <fullName evidence="3">Secreted protein</fullName>
    </recommendedName>
</protein>
<keyword evidence="2" id="KW-1185">Reference proteome</keyword>
<evidence type="ECO:0000313" key="1">
    <source>
        <dbReference type="EMBL" id="KAK9823047.1"/>
    </source>
</evidence>
<dbReference type="Proteomes" id="UP001445335">
    <property type="component" value="Unassembled WGS sequence"/>
</dbReference>
<organism evidence="1 2">
    <name type="scientific">Elliptochloris bilobata</name>
    <dbReference type="NCBI Taxonomy" id="381761"/>
    <lineage>
        <taxon>Eukaryota</taxon>
        <taxon>Viridiplantae</taxon>
        <taxon>Chlorophyta</taxon>
        <taxon>core chlorophytes</taxon>
        <taxon>Trebouxiophyceae</taxon>
        <taxon>Trebouxiophyceae incertae sedis</taxon>
        <taxon>Elliptochloris clade</taxon>
        <taxon>Elliptochloris</taxon>
    </lineage>
</organism>
<evidence type="ECO:0000313" key="2">
    <source>
        <dbReference type="Proteomes" id="UP001445335"/>
    </source>
</evidence>